<dbReference type="SUPFAM" id="SSF48498">
    <property type="entry name" value="Tetracyclin repressor-like, C-terminal domain"/>
    <property type="match status" value="1"/>
</dbReference>
<evidence type="ECO:0000256" key="4">
    <source>
        <dbReference type="PROSITE-ProRule" id="PRU00335"/>
    </source>
</evidence>
<dbReference type="InterPro" id="IPR050109">
    <property type="entry name" value="HTH-type_TetR-like_transc_reg"/>
</dbReference>
<evidence type="ECO:0000256" key="3">
    <source>
        <dbReference type="ARBA" id="ARBA00023163"/>
    </source>
</evidence>
<sequence length="192" mass="21297">MSSGRTAAKEAKLRAILDAATELLVEKPTASLNDIAEYAGIGIATLHRYIESREQLMLQLGLRAVEVVEETLRRIRPVGEIGDDYIRELIEALIPLGDKINFLANETSLHYSEEMGAAEARVKEPIREAIRSLQSGGAFREDMSADWILEVLYSLLFVTWQQVHEGRIASKSAAKQFIDTLYHGVAADADRG</sequence>
<geneLocation type="plasmid" evidence="6 7">
    <name>unnamed1</name>
</geneLocation>
<keyword evidence="1" id="KW-0805">Transcription regulation</keyword>
<keyword evidence="3" id="KW-0804">Transcription</keyword>
<proteinExistence type="predicted"/>
<dbReference type="EMBL" id="CP118102">
    <property type="protein sequence ID" value="WDH85283.1"/>
    <property type="molecule type" value="Genomic_DNA"/>
</dbReference>
<dbReference type="GO" id="GO:0003700">
    <property type="term" value="F:DNA-binding transcription factor activity"/>
    <property type="evidence" value="ECO:0007669"/>
    <property type="project" value="TreeGrafter"/>
</dbReference>
<accession>A0AAX3N7T1</accession>
<evidence type="ECO:0000313" key="6">
    <source>
        <dbReference type="EMBL" id="WDH85283.1"/>
    </source>
</evidence>
<evidence type="ECO:0000259" key="5">
    <source>
        <dbReference type="PROSITE" id="PS50977"/>
    </source>
</evidence>
<dbReference type="Pfam" id="PF00440">
    <property type="entry name" value="TetR_N"/>
    <property type="match status" value="1"/>
</dbReference>
<dbReference type="RefSeq" id="WP_205055319.1">
    <property type="nucleotide sequence ID" value="NZ_CP118102.1"/>
</dbReference>
<evidence type="ECO:0000256" key="2">
    <source>
        <dbReference type="ARBA" id="ARBA00023125"/>
    </source>
</evidence>
<dbReference type="InterPro" id="IPR009057">
    <property type="entry name" value="Homeodomain-like_sf"/>
</dbReference>
<organism evidence="6 7">
    <name type="scientific">Paenibacillus urinalis</name>
    <dbReference type="NCBI Taxonomy" id="521520"/>
    <lineage>
        <taxon>Bacteria</taxon>
        <taxon>Bacillati</taxon>
        <taxon>Bacillota</taxon>
        <taxon>Bacilli</taxon>
        <taxon>Bacillales</taxon>
        <taxon>Paenibacillaceae</taxon>
        <taxon>Paenibacillus</taxon>
    </lineage>
</organism>
<dbReference type="Proteomes" id="UP001220962">
    <property type="component" value="Plasmid unnamed1"/>
</dbReference>
<keyword evidence="2 4" id="KW-0238">DNA-binding</keyword>
<feature type="DNA-binding region" description="H-T-H motif" evidence="4">
    <location>
        <begin position="31"/>
        <end position="50"/>
    </location>
</feature>
<evidence type="ECO:0000256" key="1">
    <source>
        <dbReference type="ARBA" id="ARBA00023015"/>
    </source>
</evidence>
<dbReference type="PROSITE" id="PS50977">
    <property type="entry name" value="HTH_TETR_2"/>
    <property type="match status" value="1"/>
</dbReference>
<dbReference type="PANTHER" id="PTHR30055:SF234">
    <property type="entry name" value="HTH-TYPE TRANSCRIPTIONAL REGULATOR BETI"/>
    <property type="match status" value="1"/>
</dbReference>
<dbReference type="AlphaFoldDB" id="A0AAX3N7T1"/>
<dbReference type="SUPFAM" id="SSF46689">
    <property type="entry name" value="Homeodomain-like"/>
    <property type="match status" value="1"/>
</dbReference>
<name>A0AAX3N7T1_9BACL</name>
<reference evidence="6" key="1">
    <citation type="submission" date="2023-02" db="EMBL/GenBank/DDBJ databases">
        <title>Pathogen: clinical or host-associated sample.</title>
        <authorList>
            <person name="Hergert J."/>
            <person name="Casey R."/>
            <person name="Wagner J."/>
            <person name="Young E.L."/>
            <person name="Oakeson K.F."/>
        </authorList>
    </citation>
    <scope>NUCLEOTIDE SEQUENCE</scope>
    <source>
        <strain evidence="6">2022CK-00830</strain>
        <plasmid evidence="6">unnamed1</plasmid>
    </source>
</reference>
<gene>
    <name evidence="6" type="ORF">PUW23_25955</name>
</gene>
<feature type="domain" description="HTH tetR-type" evidence="5">
    <location>
        <begin position="10"/>
        <end position="68"/>
    </location>
</feature>
<dbReference type="PANTHER" id="PTHR30055">
    <property type="entry name" value="HTH-TYPE TRANSCRIPTIONAL REGULATOR RUTR"/>
    <property type="match status" value="1"/>
</dbReference>
<dbReference type="GO" id="GO:0000976">
    <property type="term" value="F:transcription cis-regulatory region binding"/>
    <property type="evidence" value="ECO:0007669"/>
    <property type="project" value="TreeGrafter"/>
</dbReference>
<dbReference type="InterPro" id="IPR036271">
    <property type="entry name" value="Tet_transcr_reg_TetR-rel_C_sf"/>
</dbReference>
<protein>
    <submittedName>
        <fullName evidence="6">TetR/AcrR family transcriptional regulator</fullName>
    </submittedName>
</protein>
<dbReference type="InterPro" id="IPR001647">
    <property type="entry name" value="HTH_TetR"/>
</dbReference>
<evidence type="ECO:0000313" key="7">
    <source>
        <dbReference type="Proteomes" id="UP001220962"/>
    </source>
</evidence>
<dbReference type="Gene3D" id="1.10.357.10">
    <property type="entry name" value="Tetracycline Repressor, domain 2"/>
    <property type="match status" value="1"/>
</dbReference>
<keyword evidence="6" id="KW-0614">Plasmid</keyword>